<evidence type="ECO:0000256" key="4">
    <source>
        <dbReference type="ARBA" id="ARBA00022964"/>
    </source>
</evidence>
<evidence type="ECO:0000313" key="8">
    <source>
        <dbReference type="EMBL" id="KAF7196926.1"/>
    </source>
</evidence>
<dbReference type="OrthoDB" id="10257314at2759"/>
<evidence type="ECO:0000256" key="5">
    <source>
        <dbReference type="ARBA" id="ARBA00023002"/>
    </source>
</evidence>
<dbReference type="GO" id="GO:0005737">
    <property type="term" value="C:cytoplasm"/>
    <property type="evidence" value="ECO:0007669"/>
    <property type="project" value="TreeGrafter"/>
</dbReference>
<proteinExistence type="inferred from homology"/>
<dbReference type="PANTHER" id="PTHR30468">
    <property type="entry name" value="ALPHA-KETOGLUTARATE-DEPENDENT SULFONATE DIOXYGENASE"/>
    <property type="match status" value="1"/>
</dbReference>
<keyword evidence="3" id="KW-0479">Metal-binding</keyword>
<accession>A0A8H6RVE4</accession>
<dbReference type="SUPFAM" id="SSF51197">
    <property type="entry name" value="Clavaminate synthase-like"/>
    <property type="match status" value="1"/>
</dbReference>
<dbReference type="AlphaFoldDB" id="A0A8H6RVE4"/>
<name>A0A8H6RVE4_9PEZI</name>
<evidence type="ECO:0000256" key="6">
    <source>
        <dbReference type="ARBA" id="ARBA00023004"/>
    </source>
</evidence>
<keyword evidence="9" id="KW-1185">Reference proteome</keyword>
<dbReference type="Pfam" id="PF02668">
    <property type="entry name" value="TauD"/>
    <property type="match status" value="1"/>
</dbReference>
<evidence type="ECO:0000256" key="2">
    <source>
        <dbReference type="ARBA" id="ARBA00005896"/>
    </source>
</evidence>
<dbReference type="GO" id="GO:0016706">
    <property type="term" value="F:2-oxoglutarate-dependent dioxygenase activity"/>
    <property type="evidence" value="ECO:0007669"/>
    <property type="project" value="TreeGrafter"/>
</dbReference>
<evidence type="ECO:0000256" key="1">
    <source>
        <dbReference type="ARBA" id="ARBA00001954"/>
    </source>
</evidence>
<dbReference type="Gene3D" id="3.60.130.10">
    <property type="entry name" value="Clavaminate synthase-like"/>
    <property type="match status" value="1"/>
</dbReference>
<comment type="cofactor">
    <cofactor evidence="1">
        <name>Fe(2+)</name>
        <dbReference type="ChEBI" id="CHEBI:29033"/>
    </cofactor>
</comment>
<comment type="similarity">
    <text evidence="2">Belongs to the TfdA dioxygenase family.</text>
</comment>
<keyword evidence="5" id="KW-0560">Oxidoreductase</keyword>
<dbReference type="Proteomes" id="UP000660729">
    <property type="component" value="Unassembled WGS sequence"/>
</dbReference>
<keyword evidence="4 8" id="KW-0223">Dioxygenase</keyword>
<evidence type="ECO:0000259" key="7">
    <source>
        <dbReference type="Pfam" id="PF02668"/>
    </source>
</evidence>
<comment type="caution">
    <text evidence="8">The sequence shown here is derived from an EMBL/GenBank/DDBJ whole genome shotgun (WGS) entry which is preliminary data.</text>
</comment>
<evidence type="ECO:0000313" key="9">
    <source>
        <dbReference type="Proteomes" id="UP000660729"/>
    </source>
</evidence>
<dbReference type="InterPro" id="IPR003819">
    <property type="entry name" value="TauD/TfdA-like"/>
</dbReference>
<dbReference type="EMBL" id="JABCIY010000022">
    <property type="protein sequence ID" value="KAF7196926.1"/>
    <property type="molecule type" value="Genomic_DNA"/>
</dbReference>
<reference evidence="8" key="1">
    <citation type="submission" date="2020-04" db="EMBL/GenBank/DDBJ databases">
        <title>Draft genome resource of the tomato pathogen Pseudocercospora fuligena.</title>
        <authorList>
            <person name="Zaccaron A."/>
        </authorList>
    </citation>
    <scope>NUCLEOTIDE SEQUENCE</scope>
    <source>
        <strain evidence="8">PF001</strain>
    </source>
</reference>
<sequence>MFRNTIRIGRLSRPLISAYSPGQGLATYATPDTQTSTSTSPGVPNAINVERMAGGCGAFIHNIDLRSLTNDTAKTVRQALLDNNVIFFRNQHLSPSEFLHFTSFFGKPVEYPFVKGIDGYPEVIQVLKKETETGANFGGVWHSDTTYLPEPPMGSILLAKEVPSVGGDTLWSNQYQAYETLSSGLKRTLEPLLCIQSSAKADASKTREDRIADSGRKTDHMEQLHPVVRTHPETGRKALFVNVAHTTRFEGWTEDESAPLLQYLHKHQVKPEFTCRLRWEPGTIAFWDNRCTQHYPLNDYHGYRRRMHRITLAGDKPV</sequence>
<protein>
    <submittedName>
        <fullName evidence="8">Alpha-ketoglutarate-dependent taurine dioxygenase</fullName>
    </submittedName>
</protein>
<dbReference type="GO" id="GO:0046872">
    <property type="term" value="F:metal ion binding"/>
    <property type="evidence" value="ECO:0007669"/>
    <property type="project" value="UniProtKB-KW"/>
</dbReference>
<dbReference type="InterPro" id="IPR051323">
    <property type="entry name" value="AtsK-like"/>
</dbReference>
<evidence type="ECO:0000256" key="3">
    <source>
        <dbReference type="ARBA" id="ARBA00022723"/>
    </source>
</evidence>
<gene>
    <name evidence="8" type="ORF">HII31_01844</name>
</gene>
<feature type="domain" description="TauD/TfdA-like" evidence="7">
    <location>
        <begin position="53"/>
        <end position="311"/>
    </location>
</feature>
<dbReference type="PANTHER" id="PTHR30468:SF1">
    <property type="entry name" value="ALPHA-KETOGLUTARATE-DEPENDENT SULFONATE DIOXYGENASE"/>
    <property type="match status" value="1"/>
</dbReference>
<dbReference type="InterPro" id="IPR042098">
    <property type="entry name" value="TauD-like_sf"/>
</dbReference>
<organism evidence="8 9">
    <name type="scientific">Pseudocercospora fuligena</name>
    <dbReference type="NCBI Taxonomy" id="685502"/>
    <lineage>
        <taxon>Eukaryota</taxon>
        <taxon>Fungi</taxon>
        <taxon>Dikarya</taxon>
        <taxon>Ascomycota</taxon>
        <taxon>Pezizomycotina</taxon>
        <taxon>Dothideomycetes</taxon>
        <taxon>Dothideomycetidae</taxon>
        <taxon>Mycosphaerellales</taxon>
        <taxon>Mycosphaerellaceae</taxon>
        <taxon>Pseudocercospora</taxon>
    </lineage>
</organism>
<keyword evidence="6" id="KW-0408">Iron</keyword>